<feature type="transmembrane region" description="Helical" evidence="7">
    <location>
        <begin position="219"/>
        <end position="242"/>
    </location>
</feature>
<feature type="transmembrane region" description="Helical" evidence="7">
    <location>
        <begin position="279"/>
        <end position="302"/>
    </location>
</feature>
<feature type="transmembrane region" description="Helical" evidence="7">
    <location>
        <begin position="123"/>
        <end position="141"/>
    </location>
</feature>
<dbReference type="AlphaFoldDB" id="A0A9X9HY53"/>
<feature type="transmembrane region" description="Helical" evidence="7">
    <location>
        <begin position="314"/>
        <end position="340"/>
    </location>
</feature>
<feature type="transmembrane region" description="Helical" evidence="7">
    <location>
        <begin position="186"/>
        <end position="207"/>
    </location>
</feature>
<keyword evidence="6 7" id="KW-0472">Membrane</keyword>
<evidence type="ECO:0000256" key="2">
    <source>
        <dbReference type="ARBA" id="ARBA00007977"/>
    </source>
</evidence>
<gene>
    <name evidence="8" type="ORF">KCG56_10165</name>
</gene>
<proteinExistence type="inferred from homology"/>
<accession>A0A9X9HY53</accession>
<evidence type="ECO:0000256" key="7">
    <source>
        <dbReference type="SAM" id="Phobius"/>
    </source>
</evidence>
<dbReference type="EMBL" id="CP073116">
    <property type="protein sequence ID" value="UTG71695.1"/>
    <property type="molecule type" value="Genomic_DNA"/>
</dbReference>
<organism evidence="8 9">
    <name type="scientific">Neisseria subflava</name>
    <dbReference type="NCBI Taxonomy" id="28449"/>
    <lineage>
        <taxon>Bacteria</taxon>
        <taxon>Pseudomonadati</taxon>
        <taxon>Pseudomonadota</taxon>
        <taxon>Betaproteobacteria</taxon>
        <taxon>Neisseriales</taxon>
        <taxon>Neisseriaceae</taxon>
        <taxon>Neisseria</taxon>
    </lineage>
</organism>
<keyword evidence="4 7" id="KW-0812">Transmembrane</keyword>
<protein>
    <submittedName>
        <fullName evidence="8">YeiH family putative sulfate export transporter</fullName>
    </submittedName>
</protein>
<evidence type="ECO:0000256" key="5">
    <source>
        <dbReference type="ARBA" id="ARBA00022989"/>
    </source>
</evidence>
<feature type="transmembrane region" description="Helical" evidence="7">
    <location>
        <begin position="254"/>
        <end position="273"/>
    </location>
</feature>
<dbReference type="PANTHER" id="PTHR30106">
    <property type="entry name" value="INNER MEMBRANE PROTEIN YEIH-RELATED"/>
    <property type="match status" value="1"/>
</dbReference>
<evidence type="ECO:0000256" key="3">
    <source>
        <dbReference type="ARBA" id="ARBA00022475"/>
    </source>
</evidence>
<dbReference type="PANTHER" id="PTHR30106:SF2">
    <property type="entry name" value="UPF0324 INNER MEMBRANE PROTEIN YEIH"/>
    <property type="match status" value="1"/>
</dbReference>
<dbReference type="Proteomes" id="UP001057305">
    <property type="component" value="Chromosome"/>
</dbReference>
<keyword evidence="3" id="KW-1003">Cell membrane</keyword>
<comment type="similarity">
    <text evidence="2">Belongs to the UPF0324 family.</text>
</comment>
<feature type="transmembrane region" description="Helical" evidence="7">
    <location>
        <begin position="65"/>
        <end position="85"/>
    </location>
</feature>
<sequence length="341" mass="35821">MKKRLFVIGQLVPLLAASVLCMAGAQSPVLSGWGISPLTLAIVAGMLLGNTLLLRMPDLWARGIAFGKTWLLQVGIMLYGFRLTLSQVAYVGWPALLVDAAVVAGTMLLAMKLGRRFRLDAKTAALVGAGSAVCGAAAVLAAQPVLKAEERDVGVAVATVVVFGTLAMFAYPLLAASLLPDDASAAAWFAWGIYTGSTVHEVAQVAAAGAAVNPVVADVAVITKMIRVMLLAPLLLALPACTGGRDGRANGRRFAVPWFVPAFLVMVVVNSWFPPPPHIYRAVLTLDTLLLTTAMFSLGLTTRWQAVRAAGVKPLLLAGILAVWLMIGGGVLSYAGYWLFK</sequence>
<name>A0A9X9HY53_NEISU</name>
<evidence type="ECO:0000313" key="8">
    <source>
        <dbReference type="EMBL" id="UTG71695.1"/>
    </source>
</evidence>
<dbReference type="Pfam" id="PF03601">
    <property type="entry name" value="Cons_hypoth698"/>
    <property type="match status" value="1"/>
</dbReference>
<feature type="transmembrane region" description="Helical" evidence="7">
    <location>
        <begin position="153"/>
        <end position="174"/>
    </location>
</feature>
<dbReference type="GO" id="GO:0005886">
    <property type="term" value="C:plasma membrane"/>
    <property type="evidence" value="ECO:0007669"/>
    <property type="project" value="UniProtKB-SubCell"/>
</dbReference>
<comment type="subcellular location">
    <subcellularLocation>
        <location evidence="1">Cell membrane</location>
        <topology evidence="1">Multi-pass membrane protein</topology>
    </subcellularLocation>
</comment>
<evidence type="ECO:0000256" key="1">
    <source>
        <dbReference type="ARBA" id="ARBA00004651"/>
    </source>
</evidence>
<dbReference type="InterPro" id="IPR004630">
    <property type="entry name" value="UPF0324_YeiH-like"/>
</dbReference>
<dbReference type="InterPro" id="IPR018383">
    <property type="entry name" value="UPF0324_pro"/>
</dbReference>
<evidence type="ECO:0000256" key="6">
    <source>
        <dbReference type="ARBA" id="ARBA00023136"/>
    </source>
</evidence>
<keyword evidence="5 7" id="KW-1133">Transmembrane helix</keyword>
<dbReference type="NCBIfam" id="TIGR00698">
    <property type="entry name" value="YeiH family putative sulfate export transporter"/>
    <property type="match status" value="1"/>
</dbReference>
<evidence type="ECO:0000313" key="9">
    <source>
        <dbReference type="Proteomes" id="UP001057305"/>
    </source>
</evidence>
<evidence type="ECO:0000256" key="4">
    <source>
        <dbReference type="ARBA" id="ARBA00022692"/>
    </source>
</evidence>
<feature type="transmembrane region" description="Helical" evidence="7">
    <location>
        <begin position="91"/>
        <end position="111"/>
    </location>
</feature>
<feature type="transmembrane region" description="Helical" evidence="7">
    <location>
        <begin position="33"/>
        <end position="53"/>
    </location>
</feature>
<reference evidence="8" key="1">
    <citation type="submission" date="2021-04" db="EMBL/GenBank/DDBJ databases">
        <title>Characterizing Neisseria spp. as novel respiratory pathobionts in bronchiectasis.</title>
        <authorList>
            <person name="Li L."/>
            <person name="Mac Aogain M."/>
            <person name="Xu T."/>
            <person name="Jaggi T.K."/>
            <person name="Chan L.Y."/>
            <person name="Keir H.R."/>
            <person name="Dicker A.J."/>
            <person name="Qu J."/>
            <person name="Liu Y."/>
            <person name="Chen H.S."/>
            <person name="Koh M.S."/>
            <person name="Ong T.H."/>
            <person name="Lim A.Y.H."/>
            <person name="Abisheganaden J."/>
            <person name="Low T.B."/>
            <person name="Oliver B.G."/>
            <person name="Tan N.S."/>
            <person name="Fang M."/>
            <person name="Chalmers J.D."/>
            <person name="Chotirmall S.H."/>
        </authorList>
    </citation>
    <scope>NUCLEOTIDE SEQUENCE</scope>
    <source>
        <strain evidence="8">TT0073</strain>
    </source>
</reference>
<dbReference type="RefSeq" id="WP_254321334.1">
    <property type="nucleotide sequence ID" value="NZ_CP073116.1"/>
</dbReference>